<reference evidence="1 2" key="1">
    <citation type="submission" date="2024-06" db="EMBL/GenBank/DDBJ databases">
        <title>The Natural Products Discovery Center: Release of the First 8490 Sequenced Strains for Exploring Actinobacteria Biosynthetic Diversity.</title>
        <authorList>
            <person name="Kalkreuter E."/>
            <person name="Kautsar S.A."/>
            <person name="Yang D."/>
            <person name="Bader C.D."/>
            <person name="Teijaro C.N."/>
            <person name="Fluegel L."/>
            <person name="Davis C.M."/>
            <person name="Simpson J.R."/>
            <person name="Lauterbach L."/>
            <person name="Steele A.D."/>
            <person name="Gui C."/>
            <person name="Meng S."/>
            <person name="Li G."/>
            <person name="Viehrig K."/>
            <person name="Ye F."/>
            <person name="Su P."/>
            <person name="Kiefer A.F."/>
            <person name="Nichols A."/>
            <person name="Cepeda A.J."/>
            <person name="Yan W."/>
            <person name="Fan B."/>
            <person name="Jiang Y."/>
            <person name="Adhikari A."/>
            <person name="Zheng C.-J."/>
            <person name="Schuster L."/>
            <person name="Cowan T.M."/>
            <person name="Smanski M.J."/>
            <person name="Chevrette M.G."/>
            <person name="De Carvalho L.P.S."/>
            <person name="Shen B."/>
        </authorList>
    </citation>
    <scope>NUCLEOTIDE SEQUENCE [LARGE SCALE GENOMIC DNA]</scope>
    <source>
        <strain evidence="1 2">NPDC048117</strain>
    </source>
</reference>
<dbReference type="PANTHER" id="PTHR38479:SF2">
    <property type="entry name" value="WINGED HELIX DNA-BINDING DOMAIN-CONTAINING PROTEIN"/>
    <property type="match status" value="1"/>
</dbReference>
<comment type="caution">
    <text evidence="1">The sequence shown here is derived from an EMBL/GenBank/DDBJ whole genome shotgun (WGS) entry which is preliminary data.</text>
</comment>
<dbReference type="RefSeq" id="WP_359269590.1">
    <property type="nucleotide sequence ID" value="NZ_JBEZNA010000009.1"/>
</dbReference>
<gene>
    <name evidence="1" type="ORF">AB0D95_06460</name>
</gene>
<dbReference type="InterPro" id="IPR009351">
    <property type="entry name" value="AlkZ-like"/>
</dbReference>
<proteinExistence type="predicted"/>
<name>A0ABV3EL36_9ACTN</name>
<dbReference type="PANTHER" id="PTHR38479">
    <property type="entry name" value="LMO0824 PROTEIN"/>
    <property type="match status" value="1"/>
</dbReference>
<dbReference type="EMBL" id="JBEZNA010000009">
    <property type="protein sequence ID" value="MEU9576907.1"/>
    <property type="molecule type" value="Genomic_DNA"/>
</dbReference>
<dbReference type="GO" id="GO:0003677">
    <property type="term" value="F:DNA binding"/>
    <property type="evidence" value="ECO:0007669"/>
    <property type="project" value="UniProtKB-KW"/>
</dbReference>
<dbReference type="Proteomes" id="UP001551584">
    <property type="component" value="Unassembled WGS sequence"/>
</dbReference>
<protein>
    <submittedName>
        <fullName evidence="1">Winged helix DNA-binding domain-containing protein</fullName>
    </submittedName>
</protein>
<sequence>MRAITAEQRRARLGRRHLLTPGDRATDPADAARAVVALHGTDPSSVHISCWARTTGCGVAEVECALHDDRTLIRLLAMRRTVFVTTLDRAAVLQAACSREVAARERRKLVGMLAGSGLGDGTESGAERWLAGAEEAALASLDKRGEATAAELASDDPRLAERVVIGRGSRNEARPTVAARLLLLLAAEGLAVRGRPRGSWTSHQYRWSPLERWCPQGLADLPVAEAATELARLWLRSFGPAPAEDLQWWTGWTRTRTRQALAGLDLVEVDLDGTPGLLLADDLEDVPAPEPWAALLPALDPTPMGWQRREWFLGPHGPKLFDRAGNIGPSVWWNGRVVGGWTTDAGGRVVHRFLEDVGAGARAAVQAEADRLTALLDGTRIAPRTRGRTWLEEELAATAG</sequence>
<keyword evidence="2" id="KW-1185">Reference proteome</keyword>
<keyword evidence="1" id="KW-0238">DNA-binding</keyword>
<organism evidence="1 2">
    <name type="scientific">Streptomyces chilikensis</name>
    <dbReference type="NCBI Taxonomy" id="1194079"/>
    <lineage>
        <taxon>Bacteria</taxon>
        <taxon>Bacillati</taxon>
        <taxon>Actinomycetota</taxon>
        <taxon>Actinomycetes</taxon>
        <taxon>Kitasatosporales</taxon>
        <taxon>Streptomycetaceae</taxon>
        <taxon>Streptomyces</taxon>
    </lineage>
</organism>
<dbReference type="Pfam" id="PF06224">
    <property type="entry name" value="AlkZ-like"/>
    <property type="match status" value="1"/>
</dbReference>
<accession>A0ABV3EL36</accession>
<evidence type="ECO:0000313" key="2">
    <source>
        <dbReference type="Proteomes" id="UP001551584"/>
    </source>
</evidence>
<evidence type="ECO:0000313" key="1">
    <source>
        <dbReference type="EMBL" id="MEU9576907.1"/>
    </source>
</evidence>